<evidence type="ECO:0000313" key="4">
    <source>
        <dbReference type="Proteomes" id="UP000182278"/>
    </source>
</evidence>
<proteinExistence type="predicted"/>
<comment type="caution">
    <text evidence="3">The sequence shown here is derived from an EMBL/GenBank/DDBJ whole genome shotgun (WGS) entry which is preliminary data.</text>
</comment>
<dbReference type="InterPro" id="IPR007035">
    <property type="entry name" value="Peptidase_M55"/>
</dbReference>
<feature type="active site" description="Nucleophile" evidence="1">
    <location>
        <position position="117"/>
    </location>
</feature>
<keyword evidence="2" id="KW-0862">Zinc</keyword>
<evidence type="ECO:0008006" key="5">
    <source>
        <dbReference type="Google" id="ProtNLM"/>
    </source>
</evidence>
<accession>A0A1J4SDE3</accession>
<feature type="binding site" evidence="2">
    <location>
        <position position="8"/>
    </location>
    <ligand>
        <name>Zn(2+)</name>
        <dbReference type="ChEBI" id="CHEBI:29105"/>
        <label>1</label>
    </ligand>
</feature>
<dbReference type="SUPFAM" id="SSF63992">
    <property type="entry name" value="Dipeptide transport protein"/>
    <property type="match status" value="1"/>
</dbReference>
<protein>
    <recommendedName>
        <fullName evidence="5">Aminopeptidase</fullName>
    </recommendedName>
</protein>
<feature type="binding site" evidence="2">
    <location>
        <position position="105"/>
    </location>
    <ligand>
        <name>Zn(2+)</name>
        <dbReference type="ChEBI" id="CHEBI:29105"/>
        <label>2</label>
    </ligand>
</feature>
<dbReference type="PIRSF" id="PIRSF015853">
    <property type="entry name" value="Pep_DppA"/>
    <property type="match status" value="1"/>
</dbReference>
<dbReference type="STRING" id="1817893.AUJ66_03330"/>
<feature type="binding site" evidence="2">
    <location>
        <position position="136"/>
    </location>
    <ligand>
        <name>Zn(2+)</name>
        <dbReference type="ChEBI" id="CHEBI:29105"/>
        <label>2</label>
    </ligand>
</feature>
<feature type="binding site" evidence="2">
    <location>
        <position position="8"/>
    </location>
    <ligand>
        <name>Zn(2+)</name>
        <dbReference type="ChEBI" id="CHEBI:29105"/>
        <label>2</label>
    </ligand>
</feature>
<evidence type="ECO:0000313" key="3">
    <source>
        <dbReference type="EMBL" id="OIN97435.1"/>
    </source>
</evidence>
<name>A0A1J4SDE3_9BACT</name>
<dbReference type="Gene3D" id="3.30.1360.130">
    <property type="entry name" value="Dipeptide transport protein"/>
    <property type="match status" value="1"/>
</dbReference>
<feature type="binding site" evidence="2">
    <location>
        <position position="62"/>
    </location>
    <ligand>
        <name>Zn(2+)</name>
        <dbReference type="ChEBI" id="CHEBI:29105"/>
        <label>2</label>
    </ligand>
</feature>
<sequence>MKVYISTDLEGISGVLTFQQTGRDENGQEYEKARHLLTRDVNAAVDGAISGGAEEVVVIDGHGGGFNFIIEELDPRASYIMGPGRVNICPGLDESFDAVLLVGFHAMAGTKGGILDHTQSSTTWLNYYVNGIKMGEIGQQSLIAGHFNIPVIFVSGDKATCEEAKQLLGNIETVAVKEGFTRNCAKILSPKKTKELIKEGVARAIKRIKDFKPYIIKPPLEIKIELQNTDVADRYERMEWKRIDGRTVLKVVDSALKIL</sequence>
<dbReference type="AlphaFoldDB" id="A0A1J4SDE3"/>
<reference evidence="3 4" key="1">
    <citation type="journal article" date="2016" name="Environ. Microbiol.">
        <title>Genomic resolution of a cold subsurface aquifer community provides metabolic insights for novel microbes adapted to high CO concentrations.</title>
        <authorList>
            <person name="Probst A.J."/>
            <person name="Castelle C.J."/>
            <person name="Singh A."/>
            <person name="Brown C.T."/>
            <person name="Anantharaman K."/>
            <person name="Sharon I."/>
            <person name="Hug L.A."/>
            <person name="Burstein D."/>
            <person name="Emerson J.B."/>
            <person name="Thomas B.C."/>
            <person name="Banfield J.F."/>
        </authorList>
    </citation>
    <scope>NUCLEOTIDE SEQUENCE [LARGE SCALE GENOMIC DNA]</scope>
    <source>
        <strain evidence="3">CG1_02_38_46</strain>
    </source>
</reference>
<evidence type="ECO:0000256" key="1">
    <source>
        <dbReference type="PIRSR" id="PIRSR015853-1"/>
    </source>
</evidence>
<dbReference type="GO" id="GO:0046872">
    <property type="term" value="F:metal ion binding"/>
    <property type="evidence" value="ECO:0007669"/>
    <property type="project" value="UniProtKB-KW"/>
</dbReference>
<feature type="binding site" evidence="2">
    <location>
        <position position="10"/>
    </location>
    <ligand>
        <name>Zn(2+)</name>
        <dbReference type="ChEBI" id="CHEBI:29105"/>
        <label>1</label>
    </ligand>
</feature>
<evidence type="ECO:0000256" key="2">
    <source>
        <dbReference type="PIRSR" id="PIRSR015853-2"/>
    </source>
</evidence>
<gene>
    <name evidence="3" type="ORF">AUJ66_03330</name>
</gene>
<keyword evidence="2" id="KW-0479">Metal-binding</keyword>
<organism evidence="3 4">
    <name type="scientific">Candidatus Desantisbacteria bacterium CG1_02_38_46</name>
    <dbReference type="NCBI Taxonomy" id="1817893"/>
    <lineage>
        <taxon>Bacteria</taxon>
        <taxon>Candidatus Desantisiibacteriota</taxon>
    </lineage>
</organism>
<dbReference type="InterPro" id="IPR027476">
    <property type="entry name" value="DppA_N"/>
</dbReference>
<dbReference type="Gene3D" id="3.40.50.10780">
    <property type="entry name" value="Dipeptide transport protein"/>
    <property type="match status" value="1"/>
</dbReference>
<dbReference type="Pfam" id="PF04951">
    <property type="entry name" value="Peptidase_M55"/>
    <property type="match status" value="1"/>
</dbReference>
<dbReference type="Proteomes" id="UP000182278">
    <property type="component" value="Unassembled WGS sequence"/>
</dbReference>
<dbReference type="CDD" id="cd08663">
    <property type="entry name" value="DAP_dppA_1"/>
    <property type="match status" value="1"/>
</dbReference>
<dbReference type="EMBL" id="MNUO01000048">
    <property type="protein sequence ID" value="OIN97435.1"/>
    <property type="molecule type" value="Genomic_DNA"/>
</dbReference>
<dbReference type="InterPro" id="IPR036177">
    <property type="entry name" value="Peptidase_M55_sf"/>
</dbReference>